<name>A0ABN0XQ73_9ALTE</name>
<dbReference type="PANTHER" id="PTHR37299:SF1">
    <property type="entry name" value="STAGE 0 SPORULATION PROTEIN A HOMOLOG"/>
    <property type="match status" value="1"/>
</dbReference>
<keyword evidence="5" id="KW-1185">Reference proteome</keyword>
<comment type="caution">
    <text evidence="4">The sequence shown here is derived from an EMBL/GenBank/DDBJ whole genome shotgun (WGS) entry which is preliminary data.</text>
</comment>
<dbReference type="GO" id="GO:0003677">
    <property type="term" value="F:DNA binding"/>
    <property type="evidence" value="ECO:0007669"/>
    <property type="project" value="UniProtKB-KW"/>
</dbReference>
<proteinExistence type="predicted"/>
<keyword evidence="4" id="KW-0238">DNA-binding</keyword>
<evidence type="ECO:0000256" key="2">
    <source>
        <dbReference type="SAM" id="Phobius"/>
    </source>
</evidence>
<dbReference type="Gene3D" id="2.40.50.1020">
    <property type="entry name" value="LytTr DNA-binding domain"/>
    <property type="match status" value="1"/>
</dbReference>
<gene>
    <name evidence="4" type="ORF">GCM10009092_37840</name>
</gene>
<dbReference type="InterPro" id="IPR046947">
    <property type="entry name" value="LytR-like"/>
</dbReference>
<reference evidence="4 5" key="1">
    <citation type="journal article" date="2019" name="Int. J. Syst. Evol. Microbiol.">
        <title>The Global Catalogue of Microorganisms (GCM) 10K type strain sequencing project: providing services to taxonomists for standard genome sequencing and annotation.</title>
        <authorList>
            <consortium name="The Broad Institute Genomics Platform"/>
            <consortium name="The Broad Institute Genome Sequencing Center for Infectious Disease"/>
            <person name="Wu L."/>
            <person name="Ma J."/>
        </authorList>
    </citation>
    <scope>NUCLEOTIDE SEQUENCE [LARGE SCALE GENOMIC DNA]</scope>
    <source>
        <strain evidence="4 5">JCM 13378</strain>
    </source>
</reference>
<dbReference type="InterPro" id="IPR012379">
    <property type="entry name" value="LytTR_MHYE"/>
</dbReference>
<dbReference type="Pfam" id="PF04397">
    <property type="entry name" value="LytTR"/>
    <property type="match status" value="1"/>
</dbReference>
<sequence length="281" mass="32940">MSWFARFDRHPRRYVAIALTAYLFVNNSINATSDWMETNRDGSPDFALWEPFAWEYTSALAFLLLAPLLFAWFARMPVRLSAPGRQLLLHLVATLIFAILHVGLMMGLRELIYHLAGGNYDFGPWLREFCYEYRKDAWGYLFWFLIYQLYHFVYSRLKGEARPVDEREDSPTQVPEHFLVRKLDREFLVRVADIDYLESAGNYVNLYSQGRIYPLRSTLNELSERLQSKGFSRIHRSYAVNHQAIDNISYQSSGDGEIQLKSGHKLNLSRRYKDNLKQALS</sequence>
<dbReference type="PROSITE" id="PS50930">
    <property type="entry name" value="HTH_LYTTR"/>
    <property type="match status" value="1"/>
</dbReference>
<feature type="domain" description="HTH LytTR-type" evidence="3">
    <location>
        <begin position="178"/>
        <end position="281"/>
    </location>
</feature>
<feature type="transmembrane region" description="Helical" evidence="2">
    <location>
        <begin position="87"/>
        <end position="108"/>
    </location>
</feature>
<dbReference type="Proteomes" id="UP001501757">
    <property type="component" value="Unassembled WGS sequence"/>
</dbReference>
<accession>A0ABN0XQ73</accession>
<evidence type="ECO:0000313" key="4">
    <source>
        <dbReference type="EMBL" id="GAA0369973.1"/>
    </source>
</evidence>
<protein>
    <submittedName>
        <fullName evidence="4">LytTR family DNA-binding domain-containing protein</fullName>
    </submittedName>
</protein>
<feature type="transmembrane region" description="Helical" evidence="2">
    <location>
        <begin position="54"/>
        <end position="75"/>
    </location>
</feature>
<dbReference type="SMART" id="SM00850">
    <property type="entry name" value="LytTR"/>
    <property type="match status" value="1"/>
</dbReference>
<dbReference type="PIRSF" id="PIRSF031767">
    <property type="entry name" value="MHYE_LytTR"/>
    <property type="match status" value="1"/>
</dbReference>
<dbReference type="RefSeq" id="WP_343847054.1">
    <property type="nucleotide sequence ID" value="NZ_BAAAEI010000023.1"/>
</dbReference>
<dbReference type="InterPro" id="IPR007492">
    <property type="entry name" value="LytTR_DNA-bd_dom"/>
</dbReference>
<feature type="transmembrane region" description="Helical" evidence="2">
    <location>
        <begin position="137"/>
        <end position="154"/>
    </location>
</feature>
<keyword evidence="1" id="KW-0902">Two-component regulatory system</keyword>
<dbReference type="PANTHER" id="PTHR37299">
    <property type="entry name" value="TRANSCRIPTIONAL REGULATOR-RELATED"/>
    <property type="match status" value="1"/>
</dbReference>
<dbReference type="EMBL" id="BAAAEI010000023">
    <property type="protein sequence ID" value="GAA0369973.1"/>
    <property type="molecule type" value="Genomic_DNA"/>
</dbReference>
<keyword evidence="2" id="KW-0812">Transmembrane</keyword>
<evidence type="ECO:0000256" key="1">
    <source>
        <dbReference type="ARBA" id="ARBA00023012"/>
    </source>
</evidence>
<keyword evidence="2" id="KW-1133">Transmembrane helix</keyword>
<keyword evidence="2" id="KW-0472">Membrane</keyword>
<evidence type="ECO:0000259" key="3">
    <source>
        <dbReference type="PROSITE" id="PS50930"/>
    </source>
</evidence>
<organism evidence="4 5">
    <name type="scientific">Bowmanella denitrificans</name>
    <dbReference type="NCBI Taxonomy" id="366582"/>
    <lineage>
        <taxon>Bacteria</taxon>
        <taxon>Pseudomonadati</taxon>
        <taxon>Pseudomonadota</taxon>
        <taxon>Gammaproteobacteria</taxon>
        <taxon>Alteromonadales</taxon>
        <taxon>Alteromonadaceae</taxon>
        <taxon>Bowmanella</taxon>
    </lineage>
</organism>
<evidence type="ECO:0000313" key="5">
    <source>
        <dbReference type="Proteomes" id="UP001501757"/>
    </source>
</evidence>